<protein>
    <submittedName>
        <fullName evidence="1">Uncharacterized protein</fullName>
    </submittedName>
</protein>
<evidence type="ECO:0000313" key="1">
    <source>
        <dbReference type="EMBL" id="KAF2470477.1"/>
    </source>
</evidence>
<gene>
    <name evidence="1" type="ORF">BDR25DRAFT_314668</name>
</gene>
<name>A0ACB6QUE1_9PLEO</name>
<sequence>MLPPPYLLPVQGFLIVTVETSLVGYRAGGATSLGINNIGDLPVGKNLHDHVSGSLFLKLRNLEKGLAIGSPLFNKSEYFTSTAVDWISTITIPNDLISAAAADGTGLDELFDPGPRAHIEFLTVYAPIAGGGTEYRLPFDGTHISTPTLLLLPTSRGQVTLASMNATDDPIIDPGYLSTEVDRVLLREVYVRRYEQWEPHKGRAWLEGEALHRVFRNSQILSKCRHSSHGTIVDTECNVKVIRRLRVSDISILPLPIASHYQTAMYVIAEATAAMILEDEVPRA</sequence>
<dbReference type="EMBL" id="MU003508">
    <property type="protein sequence ID" value="KAF2470477.1"/>
    <property type="molecule type" value="Genomic_DNA"/>
</dbReference>
<reference evidence="1" key="1">
    <citation type="journal article" date="2020" name="Stud. Mycol.">
        <title>101 Dothideomycetes genomes: a test case for predicting lifestyles and emergence of pathogens.</title>
        <authorList>
            <person name="Haridas S."/>
            <person name="Albert R."/>
            <person name="Binder M."/>
            <person name="Bloem J."/>
            <person name="Labutti K."/>
            <person name="Salamov A."/>
            <person name="Andreopoulos B."/>
            <person name="Baker S."/>
            <person name="Barry K."/>
            <person name="Bills G."/>
            <person name="Bluhm B."/>
            <person name="Cannon C."/>
            <person name="Castanera R."/>
            <person name="Culley D."/>
            <person name="Daum C."/>
            <person name="Ezra D."/>
            <person name="Gonzalez J."/>
            <person name="Henrissat B."/>
            <person name="Kuo A."/>
            <person name="Liang C."/>
            <person name="Lipzen A."/>
            <person name="Lutzoni F."/>
            <person name="Magnuson J."/>
            <person name="Mondo S."/>
            <person name="Nolan M."/>
            <person name="Ohm R."/>
            <person name="Pangilinan J."/>
            <person name="Park H.-J."/>
            <person name="Ramirez L."/>
            <person name="Alfaro M."/>
            <person name="Sun H."/>
            <person name="Tritt A."/>
            <person name="Yoshinaga Y."/>
            <person name="Zwiers L.-H."/>
            <person name="Turgeon B."/>
            <person name="Goodwin S."/>
            <person name="Spatafora J."/>
            <person name="Crous P."/>
            <person name="Grigoriev I."/>
        </authorList>
    </citation>
    <scope>NUCLEOTIDE SEQUENCE</scope>
    <source>
        <strain evidence="1">ATCC 200398</strain>
    </source>
</reference>
<accession>A0ACB6QUE1</accession>
<comment type="caution">
    <text evidence="1">The sequence shown here is derived from an EMBL/GenBank/DDBJ whole genome shotgun (WGS) entry which is preliminary data.</text>
</comment>
<proteinExistence type="predicted"/>
<keyword evidence="2" id="KW-1185">Reference proteome</keyword>
<evidence type="ECO:0000313" key="2">
    <source>
        <dbReference type="Proteomes" id="UP000799755"/>
    </source>
</evidence>
<dbReference type="Proteomes" id="UP000799755">
    <property type="component" value="Unassembled WGS sequence"/>
</dbReference>
<organism evidence="1 2">
    <name type="scientific">Lindgomyces ingoldianus</name>
    <dbReference type="NCBI Taxonomy" id="673940"/>
    <lineage>
        <taxon>Eukaryota</taxon>
        <taxon>Fungi</taxon>
        <taxon>Dikarya</taxon>
        <taxon>Ascomycota</taxon>
        <taxon>Pezizomycotina</taxon>
        <taxon>Dothideomycetes</taxon>
        <taxon>Pleosporomycetidae</taxon>
        <taxon>Pleosporales</taxon>
        <taxon>Lindgomycetaceae</taxon>
        <taxon>Lindgomyces</taxon>
    </lineage>
</organism>